<dbReference type="GO" id="GO:0003677">
    <property type="term" value="F:DNA binding"/>
    <property type="evidence" value="ECO:0007669"/>
    <property type="project" value="UniProtKB-KW"/>
</dbReference>
<feature type="domain" description="HTH crp-type" evidence="6">
    <location>
        <begin position="141"/>
        <end position="211"/>
    </location>
</feature>
<dbReference type="Gene3D" id="2.60.120.10">
    <property type="entry name" value="Jelly Rolls"/>
    <property type="match status" value="1"/>
</dbReference>
<dbReference type="EMBL" id="QFPP01000014">
    <property type="protein sequence ID" value="PZQ77616.1"/>
    <property type="molecule type" value="Genomic_DNA"/>
</dbReference>
<dbReference type="AlphaFoldDB" id="A0A2W5QKV0"/>
<gene>
    <name evidence="7" type="ORF">DI563_03090</name>
</gene>
<evidence type="ECO:0000313" key="7">
    <source>
        <dbReference type="EMBL" id="PZQ77616.1"/>
    </source>
</evidence>
<feature type="domain" description="Cyclic nucleotide-binding" evidence="5">
    <location>
        <begin position="6"/>
        <end position="109"/>
    </location>
</feature>
<dbReference type="Pfam" id="PF13545">
    <property type="entry name" value="HTH_Crp_2"/>
    <property type="match status" value="1"/>
</dbReference>
<dbReference type="InterPro" id="IPR014710">
    <property type="entry name" value="RmlC-like_jellyroll"/>
</dbReference>
<keyword evidence="2" id="KW-0238">DNA-binding</keyword>
<keyword evidence="1" id="KW-0805">Transcription regulation</keyword>
<name>A0A2W5QKV0_VARPD</name>
<evidence type="ECO:0000256" key="4">
    <source>
        <dbReference type="SAM" id="MobiDB-lite"/>
    </source>
</evidence>
<dbReference type="GO" id="GO:0006355">
    <property type="term" value="P:regulation of DNA-templated transcription"/>
    <property type="evidence" value="ECO:0007669"/>
    <property type="project" value="InterPro"/>
</dbReference>
<dbReference type="SUPFAM" id="SSF46785">
    <property type="entry name" value="Winged helix' DNA-binding domain"/>
    <property type="match status" value="1"/>
</dbReference>
<dbReference type="InterPro" id="IPR000595">
    <property type="entry name" value="cNMP-bd_dom"/>
</dbReference>
<protein>
    <submittedName>
        <fullName evidence="7">Crp/Fnr family transcriptional regulator</fullName>
    </submittedName>
</protein>
<reference evidence="7 8" key="1">
    <citation type="submission" date="2017-08" db="EMBL/GenBank/DDBJ databases">
        <title>Infants hospitalized years apart are colonized by the same room-sourced microbial strains.</title>
        <authorList>
            <person name="Brooks B."/>
            <person name="Olm M.R."/>
            <person name="Firek B.A."/>
            <person name="Baker R."/>
            <person name="Thomas B.C."/>
            <person name="Morowitz M.J."/>
            <person name="Banfield J.F."/>
        </authorList>
    </citation>
    <scope>NUCLEOTIDE SEQUENCE [LARGE SCALE GENOMIC DNA]</scope>
    <source>
        <strain evidence="7">S2_005_003_R2_41</strain>
    </source>
</reference>
<dbReference type="CDD" id="cd00038">
    <property type="entry name" value="CAP_ED"/>
    <property type="match status" value="1"/>
</dbReference>
<dbReference type="Pfam" id="PF00027">
    <property type="entry name" value="cNMP_binding"/>
    <property type="match status" value="1"/>
</dbReference>
<feature type="compositionally biased region" description="Basic and acidic residues" evidence="4">
    <location>
        <begin position="241"/>
        <end position="252"/>
    </location>
</feature>
<evidence type="ECO:0000256" key="2">
    <source>
        <dbReference type="ARBA" id="ARBA00023125"/>
    </source>
</evidence>
<proteinExistence type="predicted"/>
<dbReference type="InterPro" id="IPR012318">
    <property type="entry name" value="HTH_CRP"/>
</dbReference>
<dbReference type="InterPro" id="IPR036390">
    <property type="entry name" value="WH_DNA-bd_sf"/>
</dbReference>
<dbReference type="Proteomes" id="UP000249135">
    <property type="component" value="Unassembled WGS sequence"/>
</dbReference>
<feature type="region of interest" description="Disordered" evidence="4">
    <location>
        <begin position="222"/>
        <end position="252"/>
    </location>
</feature>
<dbReference type="SMART" id="SM00419">
    <property type="entry name" value="HTH_CRP"/>
    <property type="match status" value="1"/>
</dbReference>
<comment type="caution">
    <text evidence="7">The sequence shown here is derived from an EMBL/GenBank/DDBJ whole genome shotgun (WGS) entry which is preliminary data.</text>
</comment>
<evidence type="ECO:0000259" key="6">
    <source>
        <dbReference type="PROSITE" id="PS51063"/>
    </source>
</evidence>
<evidence type="ECO:0000313" key="8">
    <source>
        <dbReference type="Proteomes" id="UP000249135"/>
    </source>
</evidence>
<dbReference type="InterPro" id="IPR018490">
    <property type="entry name" value="cNMP-bd_dom_sf"/>
</dbReference>
<evidence type="ECO:0000256" key="1">
    <source>
        <dbReference type="ARBA" id="ARBA00023015"/>
    </source>
</evidence>
<dbReference type="SUPFAM" id="SSF51206">
    <property type="entry name" value="cAMP-binding domain-like"/>
    <property type="match status" value="1"/>
</dbReference>
<dbReference type="PROSITE" id="PS51063">
    <property type="entry name" value="HTH_CRP_2"/>
    <property type="match status" value="1"/>
</dbReference>
<dbReference type="PROSITE" id="PS50042">
    <property type="entry name" value="CNMP_BINDING_3"/>
    <property type="match status" value="1"/>
</dbReference>
<accession>A0A2W5QKV0</accession>
<evidence type="ECO:0000256" key="3">
    <source>
        <dbReference type="ARBA" id="ARBA00023163"/>
    </source>
</evidence>
<keyword evidence="3" id="KW-0804">Transcription</keyword>
<sequence>MYIHPLLAQLPEAVRKAVSDASSLRDFRKNEAVLRAQDHTDFVYCVAAGLLRVVSTGSDEQDLTTHFLKPDEFYLGPHFADQGYQSEVSLIAALPSSVYIIPRRVLRSLCMAYPLIALGLLDMKIRRLAMMGRRMRRVATLSAEQIVGRALYDLTQERADGKRVIDKRIPQSVIASYAGLSRPVVNKVFKEMEARGLIERGGDVFTLSERVGQATDFDALAPQASEMPANPPTYAAPDFDMGLHPDGDTPRR</sequence>
<organism evidence="7 8">
    <name type="scientific">Variovorax paradoxus</name>
    <dbReference type="NCBI Taxonomy" id="34073"/>
    <lineage>
        <taxon>Bacteria</taxon>
        <taxon>Pseudomonadati</taxon>
        <taxon>Pseudomonadota</taxon>
        <taxon>Betaproteobacteria</taxon>
        <taxon>Burkholderiales</taxon>
        <taxon>Comamonadaceae</taxon>
        <taxon>Variovorax</taxon>
    </lineage>
</organism>
<evidence type="ECO:0000259" key="5">
    <source>
        <dbReference type="PROSITE" id="PS50042"/>
    </source>
</evidence>